<dbReference type="EMBL" id="JAWQEG010004729">
    <property type="protein sequence ID" value="KAK3860444.1"/>
    <property type="molecule type" value="Genomic_DNA"/>
</dbReference>
<proteinExistence type="predicted"/>
<evidence type="ECO:0000256" key="1">
    <source>
        <dbReference type="SAM" id="MobiDB-lite"/>
    </source>
</evidence>
<comment type="caution">
    <text evidence="2">The sequence shown here is derived from an EMBL/GenBank/DDBJ whole genome shotgun (WGS) entry which is preliminary data.</text>
</comment>
<reference evidence="2" key="1">
    <citation type="submission" date="2023-10" db="EMBL/GenBank/DDBJ databases">
        <title>Genome assemblies of two species of porcelain crab, Petrolisthes cinctipes and Petrolisthes manimaculis (Anomura: Porcellanidae).</title>
        <authorList>
            <person name="Angst P."/>
        </authorList>
    </citation>
    <scope>NUCLEOTIDE SEQUENCE</scope>
    <source>
        <strain evidence="2">PB745_01</strain>
        <tissue evidence="2">Gill</tissue>
    </source>
</reference>
<protein>
    <submittedName>
        <fullName evidence="2">Uncharacterized protein</fullName>
    </submittedName>
</protein>
<organism evidence="2 3">
    <name type="scientific">Petrolisthes cinctipes</name>
    <name type="common">Flat porcelain crab</name>
    <dbReference type="NCBI Taxonomy" id="88211"/>
    <lineage>
        <taxon>Eukaryota</taxon>
        <taxon>Metazoa</taxon>
        <taxon>Ecdysozoa</taxon>
        <taxon>Arthropoda</taxon>
        <taxon>Crustacea</taxon>
        <taxon>Multicrustacea</taxon>
        <taxon>Malacostraca</taxon>
        <taxon>Eumalacostraca</taxon>
        <taxon>Eucarida</taxon>
        <taxon>Decapoda</taxon>
        <taxon>Pleocyemata</taxon>
        <taxon>Anomura</taxon>
        <taxon>Galatheoidea</taxon>
        <taxon>Porcellanidae</taxon>
        <taxon>Petrolisthes</taxon>
    </lineage>
</organism>
<feature type="compositionally biased region" description="Basic and acidic residues" evidence="1">
    <location>
        <begin position="40"/>
        <end position="49"/>
    </location>
</feature>
<name>A0AAE1ES06_PETCI</name>
<keyword evidence="3" id="KW-1185">Reference proteome</keyword>
<evidence type="ECO:0000313" key="2">
    <source>
        <dbReference type="EMBL" id="KAK3860444.1"/>
    </source>
</evidence>
<accession>A0AAE1ES06</accession>
<dbReference type="AlphaFoldDB" id="A0AAE1ES06"/>
<sequence length="69" mass="8006">MKRREEKKKRKQLRGGERQPEARKRGMGKEIEGGGNGLQRWREGDKILPDSDFGSRQIRSELEPTSQVL</sequence>
<gene>
    <name evidence="2" type="ORF">Pcinc_033504</name>
</gene>
<dbReference type="Proteomes" id="UP001286313">
    <property type="component" value="Unassembled WGS sequence"/>
</dbReference>
<feature type="compositionally biased region" description="Basic residues" evidence="1">
    <location>
        <begin position="1"/>
        <end position="13"/>
    </location>
</feature>
<evidence type="ECO:0000313" key="3">
    <source>
        <dbReference type="Proteomes" id="UP001286313"/>
    </source>
</evidence>
<feature type="compositionally biased region" description="Basic and acidic residues" evidence="1">
    <location>
        <begin position="14"/>
        <end position="32"/>
    </location>
</feature>
<feature type="region of interest" description="Disordered" evidence="1">
    <location>
        <begin position="1"/>
        <end position="69"/>
    </location>
</feature>